<dbReference type="InterPro" id="IPR057670">
    <property type="entry name" value="SH3_retrovirus"/>
</dbReference>
<feature type="region of interest" description="Disordered" evidence="2">
    <location>
        <begin position="1"/>
        <end position="71"/>
    </location>
</feature>
<evidence type="ECO:0000256" key="2">
    <source>
        <dbReference type="SAM" id="MobiDB-lite"/>
    </source>
</evidence>
<evidence type="ECO:0000313" key="6">
    <source>
        <dbReference type="Proteomes" id="UP001231189"/>
    </source>
</evidence>
<evidence type="ECO:0000313" key="5">
    <source>
        <dbReference type="EMBL" id="KAK1642814.1"/>
    </source>
</evidence>
<feature type="compositionally biased region" description="Low complexity" evidence="2">
    <location>
        <begin position="603"/>
        <end position="616"/>
    </location>
</feature>
<feature type="coiled-coil region" evidence="1">
    <location>
        <begin position="159"/>
        <end position="204"/>
    </location>
</feature>
<evidence type="ECO:0000259" key="3">
    <source>
        <dbReference type="Pfam" id="PF07727"/>
    </source>
</evidence>
<dbReference type="PANTHER" id="PTHR11439:SF483">
    <property type="entry name" value="PEPTIDE SYNTHASE GLIP-LIKE, PUTATIVE (AFU_ORTHOLOGUE AFUA_3G12920)-RELATED"/>
    <property type="match status" value="1"/>
</dbReference>
<evidence type="ECO:0000256" key="1">
    <source>
        <dbReference type="SAM" id="Coils"/>
    </source>
</evidence>
<dbReference type="InterPro" id="IPR013103">
    <property type="entry name" value="RVT_2"/>
</dbReference>
<evidence type="ECO:0000259" key="4">
    <source>
        <dbReference type="Pfam" id="PF25597"/>
    </source>
</evidence>
<dbReference type="SUPFAM" id="SSF56672">
    <property type="entry name" value="DNA/RNA polymerases"/>
    <property type="match status" value="1"/>
</dbReference>
<dbReference type="PANTHER" id="PTHR11439">
    <property type="entry name" value="GAG-POL-RELATED RETROTRANSPOSON"/>
    <property type="match status" value="1"/>
</dbReference>
<evidence type="ECO:0008006" key="7">
    <source>
        <dbReference type="Google" id="ProtNLM"/>
    </source>
</evidence>
<keyword evidence="1" id="KW-0175">Coiled coil</keyword>
<feature type="compositionally biased region" description="Low complexity" evidence="2">
    <location>
        <begin position="583"/>
        <end position="596"/>
    </location>
</feature>
<feature type="region of interest" description="Disordered" evidence="2">
    <location>
        <begin position="521"/>
        <end position="540"/>
    </location>
</feature>
<dbReference type="EMBL" id="JAUUTY010000004">
    <property type="protein sequence ID" value="KAK1642814.1"/>
    <property type="molecule type" value="Genomic_DNA"/>
</dbReference>
<feature type="region of interest" description="Disordered" evidence="2">
    <location>
        <begin position="549"/>
        <end position="709"/>
    </location>
</feature>
<gene>
    <name evidence="5" type="ORF">QYE76_060619</name>
</gene>
<accession>A0AAD8W6F8</accession>
<feature type="compositionally biased region" description="Polar residues" evidence="2">
    <location>
        <begin position="551"/>
        <end position="582"/>
    </location>
</feature>
<dbReference type="Pfam" id="PF25597">
    <property type="entry name" value="SH3_retrovirus"/>
    <property type="match status" value="1"/>
</dbReference>
<dbReference type="CDD" id="cd09272">
    <property type="entry name" value="RNase_HI_RT_Ty1"/>
    <property type="match status" value="1"/>
</dbReference>
<feature type="compositionally biased region" description="Basic and acidic residues" evidence="2">
    <location>
        <begin position="60"/>
        <end position="70"/>
    </location>
</feature>
<feature type="domain" description="Reverse transcriptase Ty1/copia-type" evidence="3">
    <location>
        <begin position="771"/>
        <end position="1014"/>
    </location>
</feature>
<proteinExistence type="predicted"/>
<name>A0AAD8W6F8_LOLMU</name>
<organism evidence="5 6">
    <name type="scientific">Lolium multiflorum</name>
    <name type="common">Italian ryegrass</name>
    <name type="synonym">Lolium perenne subsp. multiflorum</name>
    <dbReference type="NCBI Taxonomy" id="4521"/>
    <lineage>
        <taxon>Eukaryota</taxon>
        <taxon>Viridiplantae</taxon>
        <taxon>Streptophyta</taxon>
        <taxon>Embryophyta</taxon>
        <taxon>Tracheophyta</taxon>
        <taxon>Spermatophyta</taxon>
        <taxon>Magnoliopsida</taxon>
        <taxon>Liliopsida</taxon>
        <taxon>Poales</taxon>
        <taxon>Poaceae</taxon>
        <taxon>BOP clade</taxon>
        <taxon>Pooideae</taxon>
        <taxon>Poodae</taxon>
        <taxon>Poeae</taxon>
        <taxon>Poeae Chloroplast Group 2 (Poeae type)</taxon>
        <taxon>Loliodinae</taxon>
        <taxon>Loliinae</taxon>
        <taxon>Lolium</taxon>
    </lineage>
</organism>
<dbReference type="Pfam" id="PF07727">
    <property type="entry name" value="RVT_2"/>
    <property type="match status" value="1"/>
</dbReference>
<dbReference type="InterPro" id="IPR043502">
    <property type="entry name" value="DNA/RNA_pol_sf"/>
</dbReference>
<keyword evidence="6" id="KW-1185">Reference proteome</keyword>
<reference evidence="5" key="1">
    <citation type="submission" date="2023-07" db="EMBL/GenBank/DDBJ databases">
        <title>A chromosome-level genome assembly of Lolium multiflorum.</title>
        <authorList>
            <person name="Chen Y."/>
            <person name="Copetti D."/>
            <person name="Kolliker R."/>
            <person name="Studer B."/>
        </authorList>
    </citation>
    <scope>NUCLEOTIDE SEQUENCE</scope>
    <source>
        <strain evidence="5">02402/16</strain>
        <tissue evidence="5">Leaf</tissue>
    </source>
</reference>
<dbReference type="Proteomes" id="UP001231189">
    <property type="component" value="Unassembled WGS sequence"/>
</dbReference>
<sequence length="1255" mass="142259">MFERREDHGGRLIPKDRYKPLSKGFSKFSPRSDDDKVSSNKKPRAFIIREEYSSDEDGEHEDKRSNKEGEGVAAIAISTPSISLFDSPNENLVTNNARCLMAKVSTEVKSPSKPSSSTNALYIDDATSLTVKREIMGLDSLDSFLTNMKGDTKIHVGALLAQLGAAQDLIEKREKLEREAAFELANLKEELDDERNLRMSLEASVIVLEDKNEAIVSRLTKDRDHALELVGDLKKKMLSLEEANKGKDDEDPNSCHDELVDQVTSLRRHNALLLEVNALQEEALDEYYRLFKEKTSCCNHEEEIAALEITKAKLLSLSSKQEESLVECLRMSKEKDMCCDHEEEIAALKRREAKLMEVNSMQEETLKEYFPLSKDRACCTHESDIAKMENDKRMLMKMNALQEEALMEHFRVNKAKEVQVFDICHPHPEHEDEVNRLKAKTPYEILTGNKPNVSYFKVFGCKCYILVKDTRLSKFDSRAQEGIFVGYATDSHAYRVFNKSSGRVVESCDVTFDEYDRSLEEQSASCEKGDAIPPDTIGRMGVGIRLPQELPSMSTGEGPSSTQVEPSTPQGQASSVDLTNASQPLQQPQVQPQPQDQPRHLQRQSSPSSPQQAQEQHTPQARLPQHPTSSDQGQASSSSPSGSGIVFMDNNIPYTPEPSGSHDKVASFNDNGGQGEDLNRDEGQEDSQEPSPQADTRREDPTTRHLRLKSHSLHNIIGDLKRNVTTRRQLANFCAHHAFVSKVEPLKVDDALKDPDWLNAMQEELNNFKRNDVWTLMKRPDHCRNVIGTKWIFKNKQDESGTVIRNKARLVAQGYFQVEGVDFGETFAPVARLESIRILLAFASHHGFKLQQMDVKSAFLNGPLHEEVYVKQPPGFEDPHFPDHVFKLKKALYGLKQAPRAWYEHLKELLEDRGFEVGKIDPTLFTKKVNGDLLVCQLYVDDIIFGSTNTKFNDEFAMLMTNRFEMSMMGELKYFLGFEIKQMQHDTFINQAKYLQDMLKRFDMKNAKGIGTPMQLKCQLTLDEAGKAVDTKLYRSMIGSLLYLCASRPDIMLSVGMCARFHASPKESHLVSVKRIFRYLVDTPHFGLWYPRDTYFALVGFTDSDWAGDKIDRKSTSGVCHFLGRSLVCWSSKKQNCVSVSTAEAEYIAAASSCAQILWMRQTLQDYGLEYSKVPLLCDNESAIKIAYNPVLHGKTKHIEIRNHFIRDHIARGDIVLSYIGTKEQLADIFTKPLDEKRFIELRHELNIIDPSNFA</sequence>
<comment type="caution">
    <text evidence="5">The sequence shown here is derived from an EMBL/GenBank/DDBJ whole genome shotgun (WGS) entry which is preliminary data.</text>
</comment>
<protein>
    <recommendedName>
        <fullName evidence="7">Gag-pol polyprotein</fullName>
    </recommendedName>
</protein>
<feature type="compositionally biased region" description="Low complexity" evidence="2">
    <location>
        <begin position="629"/>
        <end position="644"/>
    </location>
</feature>
<feature type="domain" description="Retroviral polymerase SH3-like" evidence="4">
    <location>
        <begin position="461"/>
        <end position="515"/>
    </location>
</feature>
<feature type="compositionally biased region" description="Basic and acidic residues" evidence="2">
    <location>
        <begin position="1"/>
        <end position="19"/>
    </location>
</feature>
<dbReference type="AlphaFoldDB" id="A0AAD8W6F8"/>